<feature type="domain" description="POTRA" evidence="11">
    <location>
        <begin position="168"/>
        <end position="258"/>
    </location>
</feature>
<comment type="subcellular location">
    <subcellularLocation>
        <location evidence="8">Cell outer membrane</location>
    </subcellularLocation>
    <subcellularLocation>
        <location evidence="1">Membrane</location>
    </subcellularLocation>
</comment>
<evidence type="ECO:0000259" key="11">
    <source>
        <dbReference type="PROSITE" id="PS51779"/>
    </source>
</evidence>
<dbReference type="InterPro" id="IPR023707">
    <property type="entry name" value="OM_assembly_BamA"/>
</dbReference>
<sequence>MAVAFLLSAQAVGAATFKVDGIEVVGLQRVSLGSVLSVLTVREGDVVEEQDANRWLREAYKTGYFYNVELSREDNRLIFEVTERPAIEKVSFDGLKSIPTESFEAVLKDVGLAEGEIYNPALLENIQLELEKQYGVQGRYNAVVESTVTPLTRNRVNIDLAIEEGPVAKIAYIHFLGNELYSDEELARALQLQKSGSSLWHFVNKRNHYSSAALAGDKQRLEDFYFDRGHLSYQLDSNQVSISENKSDISMAFNITEGPIFSISDVELTGDLLHLGAELEQAVTLTSGQVYSRKDVSLVVRNLTELLSEEGYAFASVRDGFELNTENNTVKVTINVQPNSLVYVNRILIQGNIATNDEVIRRELRQLEGALVINNNIRASKARLERLGYFTNVSIQTQRITGRTDLVDLVVRVAEAKDSQINIAGGYAGGSGFYGEFSLKQTNFMGRGVDFSATLNANKTTQNYSISVDNPYFTLDGVSLGADLYYRHSDYSDTTFGTYATNAAGGRVTLGYPLSENQRVSYGIGLANEELFLSDTLATQEMLDFRETNGDVYSNVTTKFGWNYNTLNGSIKADKGRFASANIEVAVPPGDLSYFRSTFNAQQFVHFDKNLALRFHTDLGYGGGLGDSGLLPFYKNFYAGGSRSVRGYQQGGLGPLGTPQTDESGTELTEPSPIGGNIKVEYGVGLIIPTPIVSNQNAYRTSLFIDAGNVFTDQCATTNTRCESGILWDEIRYSAGVDFTWITPIAPLSFSYAWPLNNKPDDYVTNFSFNIGISY</sequence>
<dbReference type="PANTHER" id="PTHR12815:SF23">
    <property type="entry name" value="OUTER MEMBRANE PROTEIN ASSEMBLY FACTOR BAMA"/>
    <property type="match status" value="1"/>
</dbReference>
<comment type="caution">
    <text evidence="12">The sequence shown here is derived from an EMBL/GenBank/DDBJ whole genome shotgun (WGS) entry which is preliminary data.</text>
</comment>
<dbReference type="Gene3D" id="3.10.20.310">
    <property type="entry name" value="membrane protein fhac"/>
    <property type="match status" value="5"/>
</dbReference>
<dbReference type="RefSeq" id="WP_377361995.1">
    <property type="nucleotide sequence ID" value="NZ_JBHRYN010000004.1"/>
</dbReference>
<evidence type="ECO:0000256" key="7">
    <source>
        <dbReference type="ARBA" id="ARBA00023237"/>
    </source>
</evidence>
<organism evidence="12 13">
    <name type="scientific">Reinekea marina</name>
    <dbReference type="NCBI Taxonomy" id="1310421"/>
    <lineage>
        <taxon>Bacteria</taxon>
        <taxon>Pseudomonadati</taxon>
        <taxon>Pseudomonadota</taxon>
        <taxon>Gammaproteobacteria</taxon>
        <taxon>Oceanospirillales</taxon>
        <taxon>Saccharospirillaceae</taxon>
        <taxon>Reinekea</taxon>
    </lineage>
</organism>
<keyword evidence="7 8" id="KW-0998">Cell outer membrane</keyword>
<comment type="subunit">
    <text evidence="8">Part of the Bam complex.</text>
</comment>
<evidence type="ECO:0000313" key="12">
    <source>
        <dbReference type="EMBL" id="MFC3700305.1"/>
    </source>
</evidence>
<dbReference type="InterPro" id="IPR010827">
    <property type="entry name" value="BamA/TamA_POTRA"/>
</dbReference>
<dbReference type="PROSITE" id="PS51779">
    <property type="entry name" value="POTRA"/>
    <property type="match status" value="4"/>
</dbReference>
<keyword evidence="13" id="KW-1185">Reference proteome</keyword>
<dbReference type="InterPro" id="IPR000184">
    <property type="entry name" value="Bac_surfAg_D15"/>
</dbReference>
<feature type="domain" description="POTRA" evidence="11">
    <location>
        <begin position="85"/>
        <end position="165"/>
    </location>
</feature>
<dbReference type="NCBIfam" id="TIGR03303">
    <property type="entry name" value="OM_YaeT"/>
    <property type="match status" value="1"/>
</dbReference>
<dbReference type="HAMAP" id="MF_01430">
    <property type="entry name" value="OM_assembly_BamA"/>
    <property type="match status" value="1"/>
</dbReference>
<keyword evidence="5 8" id="KW-0677">Repeat</keyword>
<dbReference type="PIRSF" id="PIRSF006076">
    <property type="entry name" value="OM_assembly_OMP85"/>
    <property type="match status" value="1"/>
</dbReference>
<evidence type="ECO:0000256" key="1">
    <source>
        <dbReference type="ARBA" id="ARBA00004370"/>
    </source>
</evidence>
<evidence type="ECO:0000256" key="8">
    <source>
        <dbReference type="HAMAP-Rule" id="MF_01430"/>
    </source>
</evidence>
<reference evidence="13" key="1">
    <citation type="journal article" date="2019" name="Int. J. Syst. Evol. Microbiol.">
        <title>The Global Catalogue of Microorganisms (GCM) 10K type strain sequencing project: providing services to taxonomists for standard genome sequencing and annotation.</title>
        <authorList>
            <consortium name="The Broad Institute Genomics Platform"/>
            <consortium name="The Broad Institute Genome Sequencing Center for Infectious Disease"/>
            <person name="Wu L."/>
            <person name="Ma J."/>
        </authorList>
    </citation>
    <scope>NUCLEOTIDE SEQUENCE [LARGE SCALE GENOMIC DNA]</scope>
    <source>
        <strain evidence="13">CECT 8288</strain>
    </source>
</reference>
<feature type="domain" description="POTRA" evidence="11">
    <location>
        <begin position="17"/>
        <end position="84"/>
    </location>
</feature>
<accession>A0ABV7WM10</accession>
<keyword evidence="2 8" id="KW-1134">Transmembrane beta strand</keyword>
<evidence type="ECO:0000256" key="4">
    <source>
        <dbReference type="ARBA" id="ARBA00022729"/>
    </source>
</evidence>
<dbReference type="Gene3D" id="2.40.160.50">
    <property type="entry name" value="membrane protein fhac: a member of the omp85/tpsb transporter family"/>
    <property type="match status" value="1"/>
</dbReference>
<dbReference type="Pfam" id="PF07244">
    <property type="entry name" value="POTRA"/>
    <property type="match status" value="4"/>
</dbReference>
<protein>
    <recommendedName>
        <fullName evidence="8 9">Outer membrane protein assembly factor BamA</fullName>
    </recommendedName>
</protein>
<evidence type="ECO:0000313" key="13">
    <source>
        <dbReference type="Proteomes" id="UP001595710"/>
    </source>
</evidence>
<comment type="function">
    <text evidence="8">Part of the outer membrane protein assembly complex, which is involved in assembly and insertion of beta-barrel proteins into the outer membrane.</text>
</comment>
<evidence type="ECO:0000256" key="2">
    <source>
        <dbReference type="ARBA" id="ARBA00022452"/>
    </source>
</evidence>
<dbReference type="Proteomes" id="UP001595710">
    <property type="component" value="Unassembled WGS sequence"/>
</dbReference>
<gene>
    <name evidence="8 12" type="primary">bamA</name>
    <name evidence="12" type="ORF">ACFOND_01530</name>
</gene>
<keyword evidence="4 8" id="KW-0732">Signal</keyword>
<evidence type="ECO:0000256" key="3">
    <source>
        <dbReference type="ARBA" id="ARBA00022692"/>
    </source>
</evidence>
<feature type="domain" description="POTRA" evidence="11">
    <location>
        <begin position="342"/>
        <end position="416"/>
    </location>
</feature>
<dbReference type="Pfam" id="PF01103">
    <property type="entry name" value="Omp85"/>
    <property type="match status" value="1"/>
</dbReference>
<keyword evidence="6 8" id="KW-0472">Membrane</keyword>
<evidence type="ECO:0000256" key="6">
    <source>
        <dbReference type="ARBA" id="ARBA00023136"/>
    </source>
</evidence>
<dbReference type="InterPro" id="IPR034746">
    <property type="entry name" value="POTRA"/>
</dbReference>
<evidence type="ECO:0000256" key="9">
    <source>
        <dbReference type="NCBIfam" id="TIGR03303"/>
    </source>
</evidence>
<dbReference type="PANTHER" id="PTHR12815">
    <property type="entry name" value="SORTING AND ASSEMBLY MACHINERY SAMM50 PROTEIN FAMILY MEMBER"/>
    <property type="match status" value="1"/>
</dbReference>
<comment type="similarity">
    <text evidence="8">Belongs to the BamA family.</text>
</comment>
<proteinExistence type="inferred from homology"/>
<evidence type="ECO:0000256" key="10">
    <source>
        <dbReference type="SAM" id="MobiDB-lite"/>
    </source>
</evidence>
<keyword evidence="3 8" id="KW-0812">Transmembrane</keyword>
<name>A0ABV7WM10_9GAMM</name>
<dbReference type="EMBL" id="JBHRYN010000004">
    <property type="protein sequence ID" value="MFC3700305.1"/>
    <property type="molecule type" value="Genomic_DNA"/>
</dbReference>
<dbReference type="InterPro" id="IPR039910">
    <property type="entry name" value="D15-like"/>
</dbReference>
<feature type="region of interest" description="Disordered" evidence="10">
    <location>
        <begin position="649"/>
        <end position="670"/>
    </location>
</feature>
<evidence type="ECO:0000256" key="5">
    <source>
        <dbReference type="ARBA" id="ARBA00022737"/>
    </source>
</evidence>